<dbReference type="GO" id="GO:0051082">
    <property type="term" value="F:unfolded protein binding"/>
    <property type="evidence" value="ECO:0007669"/>
    <property type="project" value="TreeGrafter"/>
</dbReference>
<sequence>MFNDEENIKKKNNKKASAEEELPEVEDPEKELPETEDLEKDLPETEDLEKELPETEDLEKELPEAESKKKEPSELEKAQALAEDYKRKWYSVSAEYDNYRKRTAAKASQAYEDGKAEAILKLLPVADTFGYAIDSAKDEATKAGIDKIIKNFKNILASLGVEEIAIASGDKFDEKLAEAVMNVPCGEGEQPNTVKLVLKKGYKQGGKVIRFAQVSVTV</sequence>
<dbReference type="GO" id="GO:0051087">
    <property type="term" value="F:protein-folding chaperone binding"/>
    <property type="evidence" value="ECO:0007669"/>
    <property type="project" value="InterPro"/>
</dbReference>
<organism evidence="7 8">
    <name type="scientific">Candidatus Coproplasma excrementigallinarum</name>
    <dbReference type="NCBI Taxonomy" id="2840747"/>
    <lineage>
        <taxon>Bacteria</taxon>
        <taxon>Bacillati</taxon>
        <taxon>Bacillota</taxon>
        <taxon>Clostridia</taxon>
        <taxon>Eubacteriales</taxon>
        <taxon>Candidatus Coproplasma</taxon>
    </lineage>
</organism>
<dbReference type="CDD" id="cd00446">
    <property type="entry name" value="GrpE"/>
    <property type="match status" value="1"/>
</dbReference>
<dbReference type="HAMAP" id="MF_01151">
    <property type="entry name" value="GrpE"/>
    <property type="match status" value="1"/>
</dbReference>
<dbReference type="Pfam" id="PF01025">
    <property type="entry name" value="GrpE"/>
    <property type="match status" value="1"/>
</dbReference>
<dbReference type="InterPro" id="IPR009012">
    <property type="entry name" value="GrpE_head"/>
</dbReference>
<dbReference type="SUPFAM" id="SSF51064">
    <property type="entry name" value="Head domain of nucleotide exchange factor GrpE"/>
    <property type="match status" value="1"/>
</dbReference>
<evidence type="ECO:0000256" key="2">
    <source>
        <dbReference type="ARBA" id="ARBA00023186"/>
    </source>
</evidence>
<dbReference type="SUPFAM" id="SSF58014">
    <property type="entry name" value="Coiled-coil domain of nucleotide exchange factor GrpE"/>
    <property type="match status" value="1"/>
</dbReference>
<dbReference type="Gene3D" id="3.90.20.20">
    <property type="match status" value="1"/>
</dbReference>
<dbReference type="PANTHER" id="PTHR21237:SF23">
    <property type="entry name" value="GRPE PROTEIN HOMOLOG, MITOCHONDRIAL"/>
    <property type="match status" value="1"/>
</dbReference>
<reference evidence="7" key="2">
    <citation type="journal article" date="2021" name="PeerJ">
        <title>Extensive microbial diversity within the chicken gut microbiome revealed by metagenomics and culture.</title>
        <authorList>
            <person name="Gilroy R."/>
            <person name="Ravi A."/>
            <person name="Getino M."/>
            <person name="Pursley I."/>
            <person name="Horton D.L."/>
            <person name="Alikhan N.F."/>
            <person name="Baker D."/>
            <person name="Gharbi K."/>
            <person name="Hall N."/>
            <person name="Watson M."/>
            <person name="Adriaenssens E.M."/>
            <person name="Foster-Nyarko E."/>
            <person name="Jarju S."/>
            <person name="Secka A."/>
            <person name="Antonio M."/>
            <person name="Oren A."/>
            <person name="Chaudhuri R.R."/>
            <person name="La Ragione R."/>
            <person name="Hildebrand F."/>
            <person name="Pallen M.J."/>
        </authorList>
    </citation>
    <scope>NUCLEOTIDE SEQUENCE</scope>
    <source>
        <strain evidence="7">CHK195-12923</strain>
    </source>
</reference>
<gene>
    <name evidence="3" type="primary">grpE</name>
    <name evidence="7" type="ORF">IAB69_03835</name>
</gene>
<evidence type="ECO:0000256" key="1">
    <source>
        <dbReference type="ARBA" id="ARBA00009054"/>
    </source>
</evidence>
<dbReference type="GO" id="GO:0042803">
    <property type="term" value="F:protein homodimerization activity"/>
    <property type="evidence" value="ECO:0007669"/>
    <property type="project" value="InterPro"/>
</dbReference>
<comment type="subunit">
    <text evidence="3">Homodimer.</text>
</comment>
<accession>A0A9D1SJ11</accession>
<reference evidence="7" key="1">
    <citation type="submission" date="2020-10" db="EMBL/GenBank/DDBJ databases">
        <authorList>
            <person name="Gilroy R."/>
        </authorList>
    </citation>
    <scope>NUCLEOTIDE SEQUENCE</scope>
    <source>
        <strain evidence="7">CHK195-12923</strain>
    </source>
</reference>
<dbReference type="PANTHER" id="PTHR21237">
    <property type="entry name" value="GRPE PROTEIN"/>
    <property type="match status" value="1"/>
</dbReference>
<comment type="subcellular location">
    <subcellularLocation>
        <location evidence="3">Cytoplasm</location>
    </subcellularLocation>
</comment>
<evidence type="ECO:0000256" key="6">
    <source>
        <dbReference type="SAM" id="MobiDB-lite"/>
    </source>
</evidence>
<dbReference type="GO" id="GO:0005737">
    <property type="term" value="C:cytoplasm"/>
    <property type="evidence" value="ECO:0007669"/>
    <property type="project" value="UniProtKB-SubCell"/>
</dbReference>
<dbReference type="GO" id="GO:0006457">
    <property type="term" value="P:protein folding"/>
    <property type="evidence" value="ECO:0007669"/>
    <property type="project" value="InterPro"/>
</dbReference>
<protein>
    <recommendedName>
        <fullName evidence="3 4">Protein GrpE</fullName>
    </recommendedName>
    <alternativeName>
        <fullName evidence="3">HSP-70 cofactor</fullName>
    </alternativeName>
</protein>
<comment type="caution">
    <text evidence="7">The sequence shown here is derived from an EMBL/GenBank/DDBJ whole genome shotgun (WGS) entry which is preliminary data.</text>
</comment>
<name>A0A9D1SJ11_9FIRM</name>
<dbReference type="EMBL" id="DVNE01000037">
    <property type="protein sequence ID" value="HIU61760.1"/>
    <property type="molecule type" value="Genomic_DNA"/>
</dbReference>
<proteinExistence type="inferred from homology"/>
<dbReference type="Gene3D" id="2.30.22.10">
    <property type="entry name" value="Head domain of nucleotide exchange factor GrpE"/>
    <property type="match status" value="1"/>
</dbReference>
<dbReference type="AlphaFoldDB" id="A0A9D1SJ11"/>
<evidence type="ECO:0000256" key="5">
    <source>
        <dbReference type="RuleBase" id="RU004478"/>
    </source>
</evidence>
<evidence type="ECO:0000313" key="7">
    <source>
        <dbReference type="EMBL" id="HIU61760.1"/>
    </source>
</evidence>
<comment type="function">
    <text evidence="3 4">Participates actively in the response to hyperosmotic and heat shock by preventing the aggregation of stress-denatured proteins, in association with DnaK and GrpE. It is the nucleotide exchange factor for DnaK and may function as a thermosensor. Unfolded proteins bind initially to DnaJ; upon interaction with the DnaJ-bound protein, DnaK hydrolyzes its bound ATP, resulting in the formation of a stable complex. GrpE releases ADP from DnaK; ATP binding to DnaK triggers the release of the substrate protein, thus completing the reaction cycle. Several rounds of ATP-dependent interactions between DnaJ, DnaK and GrpE are required for fully efficient folding.</text>
</comment>
<evidence type="ECO:0000256" key="3">
    <source>
        <dbReference type="HAMAP-Rule" id="MF_01151"/>
    </source>
</evidence>
<evidence type="ECO:0000256" key="4">
    <source>
        <dbReference type="RuleBase" id="RU000639"/>
    </source>
</evidence>
<feature type="compositionally biased region" description="Acidic residues" evidence="6">
    <location>
        <begin position="19"/>
        <end position="59"/>
    </location>
</feature>
<keyword evidence="3 4" id="KW-0346">Stress response</keyword>
<dbReference type="InterPro" id="IPR000740">
    <property type="entry name" value="GrpE"/>
</dbReference>
<feature type="compositionally biased region" description="Basic and acidic residues" evidence="6">
    <location>
        <begin position="60"/>
        <end position="75"/>
    </location>
</feature>
<evidence type="ECO:0000313" key="8">
    <source>
        <dbReference type="Proteomes" id="UP000824110"/>
    </source>
</evidence>
<dbReference type="InterPro" id="IPR013805">
    <property type="entry name" value="GrpE_CC"/>
</dbReference>
<feature type="region of interest" description="Disordered" evidence="6">
    <location>
        <begin position="1"/>
        <end position="75"/>
    </location>
</feature>
<keyword evidence="3" id="KW-0963">Cytoplasm</keyword>
<dbReference type="PROSITE" id="PS01071">
    <property type="entry name" value="GRPE"/>
    <property type="match status" value="1"/>
</dbReference>
<comment type="similarity">
    <text evidence="1 3 5">Belongs to the GrpE family.</text>
</comment>
<dbReference type="Proteomes" id="UP000824110">
    <property type="component" value="Unassembled WGS sequence"/>
</dbReference>
<dbReference type="PRINTS" id="PR00773">
    <property type="entry name" value="GRPEPROTEIN"/>
</dbReference>
<keyword evidence="2 3" id="KW-0143">Chaperone</keyword>
<dbReference type="GO" id="GO:0000774">
    <property type="term" value="F:adenyl-nucleotide exchange factor activity"/>
    <property type="evidence" value="ECO:0007669"/>
    <property type="project" value="InterPro"/>
</dbReference>